<dbReference type="GO" id="GO:0016787">
    <property type="term" value="F:hydrolase activity"/>
    <property type="evidence" value="ECO:0007669"/>
    <property type="project" value="UniProtKB-KW"/>
</dbReference>
<comment type="cofactor">
    <cofactor evidence="1">
        <name>Mg(2+)</name>
        <dbReference type="ChEBI" id="CHEBI:18420"/>
    </cofactor>
</comment>
<keyword evidence="3 5" id="KW-0378">Hydrolase</keyword>
<dbReference type="Gene3D" id="3.40.50.1000">
    <property type="entry name" value="HAD superfamily/HAD-like"/>
    <property type="match status" value="1"/>
</dbReference>
<dbReference type="InterPro" id="IPR023214">
    <property type="entry name" value="HAD_sf"/>
</dbReference>
<evidence type="ECO:0000256" key="1">
    <source>
        <dbReference type="ARBA" id="ARBA00001946"/>
    </source>
</evidence>
<name>A0ABU6K7A5_9RHOO</name>
<dbReference type="Pfam" id="PF00702">
    <property type="entry name" value="Hydrolase"/>
    <property type="match status" value="1"/>
</dbReference>
<dbReference type="SFLD" id="SFLDS00003">
    <property type="entry name" value="Haloacid_Dehalogenase"/>
    <property type="match status" value="1"/>
</dbReference>
<reference evidence="5 6" key="1">
    <citation type="submission" date="2024-01" db="EMBL/GenBank/DDBJ databases">
        <title>Uliginosibacterium soil sp. nov.</title>
        <authorList>
            <person name="Lv Y."/>
        </authorList>
    </citation>
    <scope>NUCLEOTIDE SEQUENCE [LARGE SCALE GENOMIC DNA]</scope>
    <source>
        <strain evidence="5 6">H3</strain>
    </source>
</reference>
<dbReference type="InterPro" id="IPR036412">
    <property type="entry name" value="HAD-like_sf"/>
</dbReference>
<dbReference type="PRINTS" id="PR00413">
    <property type="entry name" value="HADHALOGNASE"/>
</dbReference>
<gene>
    <name evidence="5" type="ORF">VVD49_17415</name>
</gene>
<dbReference type="PANTHER" id="PTHR46470">
    <property type="entry name" value="N-ACYLNEURAMINATE-9-PHOSPHATASE"/>
    <property type="match status" value="1"/>
</dbReference>
<evidence type="ECO:0000256" key="2">
    <source>
        <dbReference type="ARBA" id="ARBA00022723"/>
    </source>
</evidence>
<dbReference type="RefSeq" id="WP_327600483.1">
    <property type="nucleotide sequence ID" value="NZ_JAYXHS010000003.1"/>
</dbReference>
<accession>A0ABU6K7A5</accession>
<sequence>MSHAASPSSPALEAIGFDLDGTLHDRETSLRLFIEAQHERLALAPHVPLATWRERFITLDAGGMVWKDRVYQILTTEWLLPRTWQELLADYEDNFHLSACLFADALETLSTLRSRGLTLGLITNGRARLQGSVIEALGIADFFSAILISESEGVAKPDAEIFRRFLARVSCPAEAAAFVGDSLRADAEGARNAGLLGVWLNRDATAAHPDESLAIVGSLSSLLSLHGLSSSP</sequence>
<dbReference type="InterPro" id="IPR006439">
    <property type="entry name" value="HAD-SF_hydro_IA"/>
</dbReference>
<dbReference type="PANTHER" id="PTHR46470:SF2">
    <property type="entry name" value="GLYCERALDEHYDE 3-PHOSPHATE PHOSPHATASE"/>
    <property type="match status" value="1"/>
</dbReference>
<dbReference type="Proteomes" id="UP001331561">
    <property type="component" value="Unassembled WGS sequence"/>
</dbReference>
<keyword evidence="4" id="KW-0460">Magnesium</keyword>
<dbReference type="NCBIfam" id="TIGR01549">
    <property type="entry name" value="HAD-SF-IA-v1"/>
    <property type="match status" value="1"/>
</dbReference>
<protein>
    <submittedName>
        <fullName evidence="5">HAD family hydrolase</fullName>
        <ecNumber evidence="5">3.1.3.-</ecNumber>
    </submittedName>
</protein>
<evidence type="ECO:0000256" key="3">
    <source>
        <dbReference type="ARBA" id="ARBA00022801"/>
    </source>
</evidence>
<dbReference type="InterPro" id="IPR051400">
    <property type="entry name" value="HAD-like_hydrolase"/>
</dbReference>
<evidence type="ECO:0000313" key="6">
    <source>
        <dbReference type="Proteomes" id="UP001331561"/>
    </source>
</evidence>
<keyword evidence="2" id="KW-0479">Metal-binding</keyword>
<dbReference type="Gene3D" id="1.20.120.1600">
    <property type="match status" value="1"/>
</dbReference>
<dbReference type="SFLD" id="SFLDG01129">
    <property type="entry name" value="C1.5:_HAD__Beta-PGM__Phosphata"/>
    <property type="match status" value="1"/>
</dbReference>
<organism evidence="5 6">
    <name type="scientific">Uliginosibacterium silvisoli</name>
    <dbReference type="NCBI Taxonomy" id="3114758"/>
    <lineage>
        <taxon>Bacteria</taxon>
        <taxon>Pseudomonadati</taxon>
        <taxon>Pseudomonadota</taxon>
        <taxon>Betaproteobacteria</taxon>
        <taxon>Rhodocyclales</taxon>
        <taxon>Zoogloeaceae</taxon>
        <taxon>Uliginosibacterium</taxon>
    </lineage>
</organism>
<dbReference type="SUPFAM" id="SSF56784">
    <property type="entry name" value="HAD-like"/>
    <property type="match status" value="1"/>
</dbReference>
<dbReference type="EC" id="3.1.3.-" evidence="5"/>
<comment type="caution">
    <text evidence="5">The sequence shown here is derived from an EMBL/GenBank/DDBJ whole genome shotgun (WGS) entry which is preliminary data.</text>
</comment>
<dbReference type="EMBL" id="JAYXHS010000003">
    <property type="protein sequence ID" value="MEC5387514.1"/>
    <property type="molecule type" value="Genomic_DNA"/>
</dbReference>
<evidence type="ECO:0000313" key="5">
    <source>
        <dbReference type="EMBL" id="MEC5387514.1"/>
    </source>
</evidence>
<keyword evidence="6" id="KW-1185">Reference proteome</keyword>
<evidence type="ECO:0000256" key="4">
    <source>
        <dbReference type="ARBA" id="ARBA00022842"/>
    </source>
</evidence>
<proteinExistence type="predicted"/>